<evidence type="ECO:0000256" key="10">
    <source>
        <dbReference type="ARBA" id="ARBA00022884"/>
    </source>
</evidence>
<dbReference type="Gene3D" id="3.60.15.10">
    <property type="entry name" value="Ribonuclease Z/Hydroxyacylglutathione hydrolase-like"/>
    <property type="match status" value="1"/>
</dbReference>
<gene>
    <name evidence="11" type="primary">rnj</name>
    <name evidence="14" type="ORF">L0N08_10020</name>
</gene>
<comment type="subunit">
    <text evidence="11">Homodimer, may be a subunit of the RNA degradosome.</text>
</comment>
<evidence type="ECO:0000256" key="4">
    <source>
        <dbReference type="ARBA" id="ARBA00022722"/>
    </source>
</evidence>
<keyword evidence="8" id="KW-0862">Zinc</keyword>
<feature type="compositionally biased region" description="Low complexity" evidence="12">
    <location>
        <begin position="98"/>
        <end position="110"/>
    </location>
</feature>
<dbReference type="Pfam" id="PF17770">
    <property type="entry name" value="RNase_J_C"/>
    <property type="match status" value="1"/>
</dbReference>
<dbReference type="GO" id="GO:0004534">
    <property type="term" value="F:5'-3' RNA exonuclease activity"/>
    <property type="evidence" value="ECO:0007669"/>
    <property type="project" value="UniProtKB-UniRule"/>
</dbReference>
<organism evidence="14 15">
    <name type="scientific">Enterocloster aldenensis</name>
    <dbReference type="NCBI Taxonomy" id="358742"/>
    <lineage>
        <taxon>Bacteria</taxon>
        <taxon>Bacillati</taxon>
        <taxon>Bacillota</taxon>
        <taxon>Clostridia</taxon>
        <taxon>Lachnospirales</taxon>
        <taxon>Lachnospiraceae</taxon>
        <taxon>Enterocloster</taxon>
    </lineage>
</organism>
<dbReference type="GO" id="GO:0004521">
    <property type="term" value="F:RNA endonuclease activity"/>
    <property type="evidence" value="ECO:0007669"/>
    <property type="project" value="UniProtKB-UniRule"/>
</dbReference>
<dbReference type="EMBL" id="JAKNGE010000010">
    <property type="protein sequence ID" value="MCG4745746.1"/>
    <property type="molecule type" value="Genomic_DNA"/>
</dbReference>
<dbReference type="NCBIfam" id="TIGR00649">
    <property type="entry name" value="MG423"/>
    <property type="match status" value="1"/>
</dbReference>
<accession>A0AAW5BND3</accession>
<comment type="similarity">
    <text evidence="11">Belongs to the metallo-beta-lactamase superfamily. RNA-metabolizing metallo-beta-lactamase-like family. Bacterial RNase J subfamily.</text>
</comment>
<feature type="compositionally biased region" description="Gly residues" evidence="12">
    <location>
        <begin position="52"/>
        <end position="64"/>
    </location>
</feature>
<reference evidence="14" key="1">
    <citation type="submission" date="2022-01" db="EMBL/GenBank/DDBJ databases">
        <title>Collection of gut derived symbiotic bacterial strains cultured from healthy donors.</title>
        <authorList>
            <person name="Lin H."/>
            <person name="Kohout C."/>
            <person name="Waligurski E."/>
            <person name="Pamer E.G."/>
        </authorList>
    </citation>
    <scope>NUCLEOTIDE SEQUENCE</scope>
    <source>
        <strain evidence="14">DFI.6.55</strain>
    </source>
</reference>
<dbReference type="Proteomes" id="UP001299608">
    <property type="component" value="Unassembled WGS sequence"/>
</dbReference>
<dbReference type="InterPro" id="IPR030854">
    <property type="entry name" value="RNase_J_bac"/>
</dbReference>
<dbReference type="FunFam" id="3.10.20.580:FF:000001">
    <property type="entry name" value="Ribonuclease J"/>
    <property type="match status" value="1"/>
</dbReference>
<dbReference type="GO" id="GO:0003723">
    <property type="term" value="F:RNA binding"/>
    <property type="evidence" value="ECO:0007669"/>
    <property type="project" value="UniProtKB-UniRule"/>
</dbReference>
<dbReference type="Gene3D" id="3.10.20.580">
    <property type="match status" value="1"/>
</dbReference>
<keyword evidence="9 11" id="KW-0269">Exonuclease</keyword>
<dbReference type="Pfam" id="PF22505">
    <property type="entry name" value="RNase_J_b_CASP"/>
    <property type="match status" value="1"/>
</dbReference>
<evidence type="ECO:0000256" key="7">
    <source>
        <dbReference type="ARBA" id="ARBA00022801"/>
    </source>
</evidence>
<keyword evidence="4 11" id="KW-0540">Nuclease</keyword>
<keyword evidence="5" id="KW-0479">Metal-binding</keyword>
<dbReference type="Pfam" id="PF07521">
    <property type="entry name" value="RMMBL"/>
    <property type="match status" value="1"/>
</dbReference>
<feature type="region of interest" description="Disordered" evidence="12">
    <location>
        <begin position="1"/>
        <end position="175"/>
    </location>
</feature>
<keyword evidence="10 11" id="KW-0694">RNA-binding</keyword>
<evidence type="ECO:0000256" key="3">
    <source>
        <dbReference type="ARBA" id="ARBA00022490"/>
    </source>
</evidence>
<evidence type="ECO:0000259" key="13">
    <source>
        <dbReference type="SMART" id="SM00849"/>
    </source>
</evidence>
<evidence type="ECO:0000256" key="6">
    <source>
        <dbReference type="ARBA" id="ARBA00022759"/>
    </source>
</evidence>
<feature type="compositionally biased region" description="Basic and acidic residues" evidence="12">
    <location>
        <begin position="155"/>
        <end position="174"/>
    </location>
</feature>
<comment type="caution">
    <text evidence="14">The sequence shown here is derived from an EMBL/GenBank/DDBJ whole genome shotgun (WGS) entry which is preliminary data.</text>
</comment>
<dbReference type="SMART" id="SM00849">
    <property type="entry name" value="Lactamase_B"/>
    <property type="match status" value="1"/>
</dbReference>
<dbReference type="InterPro" id="IPR011108">
    <property type="entry name" value="RMMBL"/>
</dbReference>
<dbReference type="InterPro" id="IPR001279">
    <property type="entry name" value="Metallo-B-lactamas"/>
</dbReference>
<dbReference type="EC" id="3.1.-.-" evidence="11"/>
<comment type="cofactor">
    <cofactor evidence="1">
        <name>Zn(2+)</name>
        <dbReference type="ChEBI" id="CHEBI:29105"/>
    </cofactor>
</comment>
<dbReference type="HAMAP" id="MF_01491">
    <property type="entry name" value="RNase_J_bact"/>
    <property type="match status" value="1"/>
</dbReference>
<dbReference type="InterPro" id="IPR042173">
    <property type="entry name" value="RNase_J_2"/>
</dbReference>
<feature type="compositionally biased region" description="Low complexity" evidence="12">
    <location>
        <begin position="1"/>
        <end position="15"/>
    </location>
</feature>
<feature type="binding site" evidence="11">
    <location>
        <begin position="530"/>
        <end position="534"/>
    </location>
    <ligand>
        <name>substrate</name>
    </ligand>
</feature>
<feature type="compositionally biased region" description="Basic and acidic residues" evidence="12">
    <location>
        <begin position="111"/>
        <end position="122"/>
    </location>
</feature>
<dbReference type="GO" id="GO:0006364">
    <property type="term" value="P:rRNA processing"/>
    <property type="evidence" value="ECO:0007669"/>
    <property type="project" value="UniProtKB-UniRule"/>
</dbReference>
<keyword evidence="6 11" id="KW-0255">Endonuclease</keyword>
<protein>
    <recommendedName>
        <fullName evidence="11">Ribonuclease J</fullName>
        <shortName evidence="11">RNase J</shortName>
        <ecNumber evidence="11">3.1.-.-</ecNumber>
    </recommendedName>
</protein>
<feature type="compositionally biased region" description="Low complexity" evidence="12">
    <location>
        <begin position="136"/>
        <end position="154"/>
    </location>
</feature>
<keyword evidence="3 11" id="KW-0963">Cytoplasm</keyword>
<dbReference type="GO" id="GO:0008270">
    <property type="term" value="F:zinc ion binding"/>
    <property type="evidence" value="ECO:0007669"/>
    <property type="project" value="InterPro"/>
</dbReference>
<feature type="compositionally biased region" description="Low complexity" evidence="12">
    <location>
        <begin position="39"/>
        <end position="51"/>
    </location>
</feature>
<evidence type="ECO:0000256" key="8">
    <source>
        <dbReference type="ARBA" id="ARBA00022833"/>
    </source>
</evidence>
<evidence type="ECO:0000256" key="5">
    <source>
        <dbReference type="ARBA" id="ARBA00022723"/>
    </source>
</evidence>
<dbReference type="SUPFAM" id="SSF56281">
    <property type="entry name" value="Metallo-hydrolase/oxidoreductase"/>
    <property type="match status" value="1"/>
</dbReference>
<keyword evidence="11" id="KW-0698">rRNA processing</keyword>
<dbReference type="PANTHER" id="PTHR43694:SF1">
    <property type="entry name" value="RIBONUCLEASE J"/>
    <property type="match status" value="1"/>
</dbReference>
<feature type="compositionally biased region" description="Low complexity" evidence="12">
    <location>
        <begin position="65"/>
        <end position="91"/>
    </location>
</feature>
<evidence type="ECO:0000256" key="9">
    <source>
        <dbReference type="ARBA" id="ARBA00022839"/>
    </source>
</evidence>
<dbReference type="InterPro" id="IPR055132">
    <property type="entry name" value="RNase_J_b_CASP"/>
</dbReference>
<comment type="function">
    <text evidence="11">An RNase that has 5'-3' exonuclease and possibly endonuclease activity. Involved in maturation of rRNA and in some organisms also mRNA maturation and/or decay.</text>
</comment>
<dbReference type="InterPro" id="IPR004613">
    <property type="entry name" value="RNase_J"/>
</dbReference>
<dbReference type="Pfam" id="PF00753">
    <property type="entry name" value="Lactamase_B"/>
    <property type="match status" value="1"/>
</dbReference>
<comment type="subcellular location">
    <subcellularLocation>
        <location evidence="2 11">Cytoplasm</location>
    </subcellularLocation>
</comment>
<name>A0AAW5BND3_9FIRM</name>
<dbReference type="AlphaFoldDB" id="A0AAW5BND3"/>
<feature type="domain" description="Metallo-beta-lactamase" evidence="13">
    <location>
        <begin position="188"/>
        <end position="390"/>
    </location>
</feature>
<evidence type="ECO:0000256" key="12">
    <source>
        <dbReference type="SAM" id="MobiDB-lite"/>
    </source>
</evidence>
<dbReference type="GO" id="GO:0005737">
    <property type="term" value="C:cytoplasm"/>
    <property type="evidence" value="ECO:0007669"/>
    <property type="project" value="UniProtKB-SubCell"/>
</dbReference>
<evidence type="ECO:0000256" key="2">
    <source>
        <dbReference type="ARBA" id="ARBA00004496"/>
    </source>
</evidence>
<dbReference type="Gene3D" id="3.40.50.10710">
    <property type="entry name" value="Metallo-hydrolase/oxidoreductase"/>
    <property type="match status" value="1"/>
</dbReference>
<dbReference type="PANTHER" id="PTHR43694">
    <property type="entry name" value="RIBONUCLEASE J"/>
    <property type="match status" value="1"/>
</dbReference>
<proteinExistence type="inferred from homology"/>
<keyword evidence="7 11" id="KW-0378">Hydrolase</keyword>
<evidence type="ECO:0000256" key="1">
    <source>
        <dbReference type="ARBA" id="ARBA00001947"/>
    </source>
</evidence>
<evidence type="ECO:0000313" key="14">
    <source>
        <dbReference type="EMBL" id="MCG4745746.1"/>
    </source>
</evidence>
<evidence type="ECO:0000313" key="15">
    <source>
        <dbReference type="Proteomes" id="UP001299608"/>
    </source>
</evidence>
<sequence>MEQTAAADQAAQQEQQAKKPQNRRPAQRKSASKEQGTRAAEPAAKEASASGRGQGQKGSRGGKGAQASRPAKQAAQAKQQAADGSGQASAKTSQTGLKTAQASSKASQQAKTEKASQQDKAAKASQQDNRSGQGTAKASRPQARTAAAKASSASKELKAPVRQPSRDSKKDGKGKLKIIPLGGLEQIGMNITAFEYEDSIIIVDCGLAFPGDDMLGIDLVIPDVSYLKQNIDKVKGFVITHGHEDHIGALPYILQQINVPVYGTKLTIALIEHKLEEHRLMKNTKRKVVKHGQSVNLGCFRVEFIKTNHSIQDASALAIFSPVGIVLHTGDFKIDYTPVFGDPIDLQRFAELGKKGVLALLADSTNATRPGFTMSERTVGKTFDNIFSEHKNQRIIVATFASNVDRVQQVVNTAYKYGRKVVVEGRSMVTVMDIASKLGYINVPEGTLIDIEHLRNYPPESTVLITTGSQGESMAALSRMASGIHKKVSITPRDVVVLSSTPIPGNEKAVSNVVNELSMKGAKIINQDTHVSGHACQEDLKLIYSLIHPKFAIPVHGEYRHRIAQKELAEFMGVDKDNAVLVNSGDVVALDGETCEVIDHVTCGGILVDGLGVGDVGNIVLRDRQNLAQNGIIVVVLTLEKHSNQLLAGPDIVSRGFVYVRESEDLLEEAHSVVVNAVDDCMGRHVNDWGKIKNIIKDSLSDFLWKRMKRNPVILPIIMEV</sequence>
<dbReference type="InterPro" id="IPR041636">
    <property type="entry name" value="RNase_J_C"/>
</dbReference>
<dbReference type="RefSeq" id="WP_227115966.1">
    <property type="nucleotide sequence ID" value="NZ_CAXTHN010000002.1"/>
</dbReference>
<evidence type="ECO:0000256" key="11">
    <source>
        <dbReference type="HAMAP-Rule" id="MF_01491"/>
    </source>
</evidence>
<dbReference type="CDD" id="cd07714">
    <property type="entry name" value="RNaseJ_MBL-fold"/>
    <property type="match status" value="1"/>
</dbReference>
<dbReference type="InterPro" id="IPR036866">
    <property type="entry name" value="RibonucZ/Hydroxyglut_hydro"/>
</dbReference>